<name>A0A4Z1J0S3_9HELO</name>
<accession>A0A4Z1J0S3</accession>
<dbReference type="EMBL" id="PQXM01000902">
    <property type="protein sequence ID" value="TGO67249.1"/>
    <property type="molecule type" value="Genomic_DNA"/>
</dbReference>
<reference evidence="1 2" key="1">
    <citation type="submission" date="2017-12" db="EMBL/GenBank/DDBJ databases">
        <title>Comparative genomics of Botrytis spp.</title>
        <authorList>
            <person name="Valero-Jimenez C.A."/>
            <person name="Tapia P."/>
            <person name="Veloso J."/>
            <person name="Silva-Moreno E."/>
            <person name="Staats M."/>
            <person name="Valdes J.H."/>
            <person name="Van Kan J.A.L."/>
        </authorList>
    </citation>
    <scope>NUCLEOTIDE SEQUENCE [LARGE SCALE GENOMIC DNA]</scope>
    <source>
        <strain evidence="1 2">Be9601</strain>
    </source>
</reference>
<proteinExistence type="predicted"/>
<sequence>MANLGESLQYLLFNFPLKLIFPVHALLSIDNACTSSNVLDWTSIRNGTASNLELALDGEGHATDTETSEIKSIDWCYPGASETAALGAQRCGGDVGGGCIGRRIGFDCSWFDWV</sequence>
<comment type="caution">
    <text evidence="1">The sequence shown here is derived from an EMBL/GenBank/DDBJ whole genome shotgun (WGS) entry which is preliminary data.</text>
</comment>
<organism evidence="1 2">
    <name type="scientific">Botrytis elliptica</name>
    <dbReference type="NCBI Taxonomy" id="278938"/>
    <lineage>
        <taxon>Eukaryota</taxon>
        <taxon>Fungi</taxon>
        <taxon>Dikarya</taxon>
        <taxon>Ascomycota</taxon>
        <taxon>Pezizomycotina</taxon>
        <taxon>Leotiomycetes</taxon>
        <taxon>Helotiales</taxon>
        <taxon>Sclerotiniaceae</taxon>
        <taxon>Botrytis</taxon>
    </lineage>
</organism>
<dbReference type="Proteomes" id="UP000297229">
    <property type="component" value="Unassembled WGS sequence"/>
</dbReference>
<gene>
    <name evidence="1" type="ORF">BELL_0904g00040</name>
</gene>
<keyword evidence="2" id="KW-1185">Reference proteome</keyword>
<evidence type="ECO:0000313" key="2">
    <source>
        <dbReference type="Proteomes" id="UP000297229"/>
    </source>
</evidence>
<dbReference type="AlphaFoldDB" id="A0A4Z1J0S3"/>
<protein>
    <submittedName>
        <fullName evidence="1">Uncharacterized protein</fullName>
    </submittedName>
</protein>
<evidence type="ECO:0000313" key="1">
    <source>
        <dbReference type="EMBL" id="TGO67249.1"/>
    </source>
</evidence>